<dbReference type="eggNOG" id="COG1075">
    <property type="taxonomic scope" value="Bacteria"/>
</dbReference>
<proteinExistence type="predicted"/>
<dbReference type="ESTHER" id="9actn-l7l9m0">
    <property type="family name" value="Duf_1023"/>
</dbReference>
<dbReference type="SUPFAM" id="SSF53474">
    <property type="entry name" value="alpha/beta-Hydrolases"/>
    <property type="match status" value="1"/>
</dbReference>
<dbReference type="InterPro" id="IPR029058">
    <property type="entry name" value="AB_hydrolase_fold"/>
</dbReference>
<sequence length="551" mass="58016">MTGIAAVQAWPLDQLGAAVLALSTGAGEFRNIAAQVSGSLSRHPDWVGATHDAVQRRISVHDALARRLANTIEAAAGTGRMAWEALVPTRALLLQLVETATLSGFVVADDGTVTPPAANRAADAGYLSHRITTVLGQLINQDQTLGLQLQQLSALLRGDLSVLPHPDGGWAEPRTLIARLQKLDQRAVREFWEALTPGEVAALIDADPETIGNLYGVAFDDRIEANRRAITNALAREVAAGRGGRPRARELRAMLAPAPGIDGKPAPRRFVAFSSIGRGRYIEQIGDLHPGIEGVGVLVPGTGSRLDNASDQRRRALGLARSAGAPIFVFNDGTLPQRIAPPLARLADPGAYRGTAIDAEPARLLGRRLADFGLDLDAEVAYRAPGTPTTYIGHSYGGSVVGTAEQYGLRADRIVFASSAGTGAAGGPPANPNPDVQRFSLTAPGDPIQLAQQHGGAVHGGDPDSTPGIQRLDTGWYSNDGRHPGKLISGPDGHAAYLDDPRSTAMRNIADVIAGRSPTGYVWRAPDHAKTDTGLDYLLDALRGPLAQLPR</sequence>
<dbReference type="EMBL" id="BANT01000019">
    <property type="protein sequence ID" value="GAC57441.1"/>
    <property type="molecule type" value="Genomic_DNA"/>
</dbReference>
<evidence type="ECO:0000256" key="1">
    <source>
        <dbReference type="SAM" id="MobiDB-lite"/>
    </source>
</evidence>
<evidence type="ECO:0000313" key="4">
    <source>
        <dbReference type="Proteomes" id="UP000053405"/>
    </source>
</evidence>
<dbReference type="RefSeq" id="WP_005939534.1">
    <property type="nucleotide sequence ID" value="NZ_ATVK01000010.1"/>
</dbReference>
<dbReference type="STRING" id="1121927.GOHSU_19_00460"/>
<name>L7L9M0_9ACTN</name>
<evidence type="ECO:0000259" key="2">
    <source>
        <dbReference type="Pfam" id="PF06259"/>
    </source>
</evidence>
<dbReference type="Proteomes" id="UP000053405">
    <property type="component" value="Unassembled WGS sequence"/>
</dbReference>
<comment type="caution">
    <text evidence="3">The sequence shown here is derived from an EMBL/GenBank/DDBJ whole genome shotgun (WGS) entry which is preliminary data.</text>
</comment>
<reference evidence="3 4" key="1">
    <citation type="submission" date="2012-12" db="EMBL/GenBank/DDBJ databases">
        <title>Whole genome shotgun sequence of Gordonia hirsuta NBRC 16056.</title>
        <authorList>
            <person name="Isaki-Nakamura S."/>
            <person name="Hosoyama A."/>
            <person name="Tsuchikane K."/>
            <person name="Katsumata H."/>
            <person name="Baba S."/>
            <person name="Yamazaki S."/>
            <person name="Fujita N."/>
        </authorList>
    </citation>
    <scope>NUCLEOTIDE SEQUENCE [LARGE SCALE GENOMIC DNA]</scope>
    <source>
        <strain evidence="3 4">NBRC 16056</strain>
    </source>
</reference>
<organism evidence="3 4">
    <name type="scientific">Gordonia hirsuta DSM 44140 = NBRC 16056</name>
    <dbReference type="NCBI Taxonomy" id="1121927"/>
    <lineage>
        <taxon>Bacteria</taxon>
        <taxon>Bacillati</taxon>
        <taxon>Actinomycetota</taxon>
        <taxon>Actinomycetes</taxon>
        <taxon>Mycobacteriales</taxon>
        <taxon>Gordoniaceae</taxon>
        <taxon>Gordonia</taxon>
    </lineage>
</organism>
<protein>
    <recommendedName>
        <fullName evidence="2">DUF1023 domain-containing protein</fullName>
    </recommendedName>
</protein>
<gene>
    <name evidence="3" type="ORF">GOHSU_19_00460</name>
</gene>
<dbReference type="AlphaFoldDB" id="L7L9M0"/>
<evidence type="ECO:0000313" key="3">
    <source>
        <dbReference type="EMBL" id="GAC57441.1"/>
    </source>
</evidence>
<feature type="region of interest" description="Disordered" evidence="1">
    <location>
        <begin position="420"/>
        <end position="442"/>
    </location>
</feature>
<keyword evidence="4" id="KW-1185">Reference proteome</keyword>
<accession>L7L9M0</accession>
<dbReference type="InterPro" id="IPR010427">
    <property type="entry name" value="DUF1023"/>
</dbReference>
<dbReference type="OrthoDB" id="5170249at2"/>
<feature type="domain" description="DUF1023" evidence="2">
    <location>
        <begin position="280"/>
        <end position="449"/>
    </location>
</feature>
<dbReference type="Pfam" id="PF06259">
    <property type="entry name" value="Abhydrolase_8"/>
    <property type="match status" value="1"/>
</dbReference>